<keyword evidence="3 13" id="KW-1003">Cell membrane</keyword>
<dbReference type="PRINTS" id="PR00119">
    <property type="entry name" value="CATATPASE"/>
</dbReference>
<dbReference type="GO" id="GO:0005507">
    <property type="term" value="F:copper ion binding"/>
    <property type="evidence" value="ECO:0007669"/>
    <property type="project" value="TreeGrafter"/>
</dbReference>
<comment type="similarity">
    <text evidence="2 13">Belongs to the cation transport ATPase (P-type) (TC 3.A.3) family. Type IB subfamily.</text>
</comment>
<evidence type="ECO:0000256" key="5">
    <source>
        <dbReference type="ARBA" id="ARBA00022723"/>
    </source>
</evidence>
<dbReference type="NCBIfam" id="TIGR01511">
    <property type="entry name" value="ATPase-IB1_Cu"/>
    <property type="match status" value="1"/>
</dbReference>
<evidence type="ECO:0000313" key="16">
    <source>
        <dbReference type="Proteomes" id="UP000515734"/>
    </source>
</evidence>
<dbReference type="PROSITE" id="PS50846">
    <property type="entry name" value="HMA_2"/>
    <property type="match status" value="1"/>
</dbReference>
<evidence type="ECO:0000256" key="7">
    <source>
        <dbReference type="ARBA" id="ARBA00022840"/>
    </source>
</evidence>
<dbReference type="PROSITE" id="PS01229">
    <property type="entry name" value="COF_2"/>
    <property type="match status" value="1"/>
</dbReference>
<dbReference type="Gene3D" id="3.30.70.100">
    <property type="match status" value="1"/>
</dbReference>
<reference evidence="15 16" key="1">
    <citation type="submission" date="2020-07" db="EMBL/GenBank/DDBJ databases">
        <title>Complete genome sequence of Mycolicibacterium litorale like strain isolated from cardiac implantable electronic device infection.</title>
        <authorList>
            <person name="Fukano H."/>
            <person name="Miyama H."/>
            <person name="Hoshino Y."/>
        </authorList>
    </citation>
    <scope>NUCLEOTIDE SEQUENCE [LARGE SCALE GENOMIC DNA]</scope>
    <source>
        <strain evidence="15 16">NIIDNTM18</strain>
    </source>
</reference>
<protein>
    <recommendedName>
        <fullName evidence="12">Cation-transporting P-type ATPase B</fullName>
    </recommendedName>
</protein>
<keyword evidence="8" id="KW-1278">Translocase</keyword>
<dbReference type="SUPFAM" id="SSF56784">
    <property type="entry name" value="HAD-like"/>
    <property type="match status" value="1"/>
</dbReference>
<keyword evidence="5 13" id="KW-0479">Metal-binding</keyword>
<dbReference type="SFLD" id="SFLDF00027">
    <property type="entry name" value="p-type_atpase"/>
    <property type="match status" value="1"/>
</dbReference>
<dbReference type="GO" id="GO:0005886">
    <property type="term" value="C:plasma membrane"/>
    <property type="evidence" value="ECO:0007669"/>
    <property type="project" value="UniProtKB-SubCell"/>
</dbReference>
<dbReference type="PROSITE" id="PS01047">
    <property type="entry name" value="HMA_1"/>
    <property type="match status" value="1"/>
</dbReference>
<keyword evidence="9 13" id="KW-1133">Transmembrane helix</keyword>
<evidence type="ECO:0000256" key="2">
    <source>
        <dbReference type="ARBA" id="ARBA00006024"/>
    </source>
</evidence>
<feature type="transmembrane region" description="Helical" evidence="13">
    <location>
        <begin position="114"/>
        <end position="132"/>
    </location>
</feature>
<dbReference type="PANTHER" id="PTHR43520:SF8">
    <property type="entry name" value="P-TYPE CU(+) TRANSPORTER"/>
    <property type="match status" value="1"/>
</dbReference>
<dbReference type="CDD" id="cd00371">
    <property type="entry name" value="HMA"/>
    <property type="match status" value="1"/>
</dbReference>
<dbReference type="Pfam" id="PF00702">
    <property type="entry name" value="Hydrolase"/>
    <property type="match status" value="1"/>
</dbReference>
<dbReference type="GO" id="GO:0016887">
    <property type="term" value="F:ATP hydrolysis activity"/>
    <property type="evidence" value="ECO:0007669"/>
    <property type="project" value="InterPro"/>
</dbReference>
<evidence type="ECO:0000259" key="14">
    <source>
        <dbReference type="PROSITE" id="PS50846"/>
    </source>
</evidence>
<feature type="transmembrane region" description="Helical" evidence="13">
    <location>
        <begin position="91"/>
        <end position="108"/>
    </location>
</feature>
<gene>
    <name evidence="15" type="ORF">NIIDNTM18_04220</name>
</gene>
<feature type="transmembrane region" description="Helical" evidence="13">
    <location>
        <begin position="193"/>
        <end position="213"/>
    </location>
</feature>
<keyword evidence="10 13" id="KW-0472">Membrane</keyword>
<dbReference type="NCBIfam" id="TIGR01525">
    <property type="entry name" value="ATPase-IB_hvy"/>
    <property type="match status" value="1"/>
</dbReference>
<dbReference type="PRINTS" id="PR00120">
    <property type="entry name" value="HATPASE"/>
</dbReference>
<feature type="transmembrane region" description="Helical" evidence="13">
    <location>
        <begin position="347"/>
        <end position="367"/>
    </location>
</feature>
<keyword evidence="4 13" id="KW-0812">Transmembrane</keyword>
<dbReference type="Gene3D" id="3.40.1110.10">
    <property type="entry name" value="Calcium-transporting ATPase, cytoplasmic domain N"/>
    <property type="match status" value="1"/>
</dbReference>
<evidence type="ECO:0000256" key="1">
    <source>
        <dbReference type="ARBA" id="ARBA00004651"/>
    </source>
</evidence>
<proteinExistence type="inferred from homology"/>
<dbReference type="SFLD" id="SFLDS00003">
    <property type="entry name" value="Haloacid_Dehalogenase"/>
    <property type="match status" value="1"/>
</dbReference>
<feature type="transmembrane region" description="Helical" evidence="13">
    <location>
        <begin position="711"/>
        <end position="730"/>
    </location>
</feature>
<feature type="transmembrane region" description="Helical" evidence="13">
    <location>
        <begin position="152"/>
        <end position="173"/>
    </location>
</feature>
<comment type="subcellular location">
    <subcellularLocation>
        <location evidence="1">Cell membrane</location>
        <topology evidence="1">Multi-pass membrane protein</topology>
    </subcellularLocation>
</comment>
<evidence type="ECO:0000256" key="4">
    <source>
        <dbReference type="ARBA" id="ARBA00022692"/>
    </source>
</evidence>
<evidence type="ECO:0000256" key="3">
    <source>
        <dbReference type="ARBA" id="ARBA00022475"/>
    </source>
</evidence>
<keyword evidence="6 13" id="KW-0547">Nucleotide-binding</keyword>
<dbReference type="InterPro" id="IPR059000">
    <property type="entry name" value="ATPase_P-type_domA"/>
</dbReference>
<dbReference type="Pfam" id="PF00122">
    <property type="entry name" value="E1-E2_ATPase"/>
    <property type="match status" value="1"/>
</dbReference>
<evidence type="ECO:0000256" key="6">
    <source>
        <dbReference type="ARBA" id="ARBA00022741"/>
    </source>
</evidence>
<keyword evidence="7 13" id="KW-0067">ATP-binding</keyword>
<dbReference type="InterPro" id="IPR001757">
    <property type="entry name" value="P_typ_ATPase"/>
</dbReference>
<evidence type="ECO:0000256" key="13">
    <source>
        <dbReference type="RuleBase" id="RU362081"/>
    </source>
</evidence>
<dbReference type="Proteomes" id="UP000515734">
    <property type="component" value="Chromosome"/>
</dbReference>
<dbReference type="SUPFAM" id="SSF81665">
    <property type="entry name" value="Calcium ATPase, transmembrane domain M"/>
    <property type="match status" value="1"/>
</dbReference>
<dbReference type="PROSITE" id="PS00154">
    <property type="entry name" value="ATPASE_E1_E2"/>
    <property type="match status" value="1"/>
</dbReference>
<dbReference type="InterPro" id="IPR017969">
    <property type="entry name" value="Heavy-metal-associated_CS"/>
</dbReference>
<dbReference type="InterPro" id="IPR023299">
    <property type="entry name" value="ATPase_P-typ_cyto_dom_N"/>
</dbReference>
<dbReference type="InterPro" id="IPR036163">
    <property type="entry name" value="HMA_dom_sf"/>
</dbReference>
<dbReference type="FunFam" id="3.30.70.100:FF:000005">
    <property type="entry name" value="Copper-exporting P-type ATPase A"/>
    <property type="match status" value="1"/>
</dbReference>
<dbReference type="SUPFAM" id="SSF81653">
    <property type="entry name" value="Calcium ATPase, transduction domain A"/>
    <property type="match status" value="1"/>
</dbReference>
<dbReference type="InterPro" id="IPR018303">
    <property type="entry name" value="ATPase_P-typ_P_site"/>
</dbReference>
<dbReference type="SUPFAM" id="SSF55008">
    <property type="entry name" value="HMA, heavy metal-associated domain"/>
    <property type="match status" value="1"/>
</dbReference>
<dbReference type="SFLD" id="SFLDG00002">
    <property type="entry name" value="C1.7:_P-type_atpase_like"/>
    <property type="match status" value="1"/>
</dbReference>
<evidence type="ECO:0000256" key="9">
    <source>
        <dbReference type="ARBA" id="ARBA00022989"/>
    </source>
</evidence>
<dbReference type="Gene3D" id="3.40.50.1000">
    <property type="entry name" value="HAD superfamily/HAD-like"/>
    <property type="match status" value="1"/>
</dbReference>
<dbReference type="Pfam" id="PF00403">
    <property type="entry name" value="HMA"/>
    <property type="match status" value="1"/>
</dbReference>
<evidence type="ECO:0000256" key="11">
    <source>
        <dbReference type="ARBA" id="ARBA00049360"/>
    </source>
</evidence>
<dbReference type="InterPro" id="IPR006121">
    <property type="entry name" value="HMA_dom"/>
</dbReference>
<comment type="catalytic activity">
    <reaction evidence="11">
        <text>ATP + H2O = ADP + phosphate + H(+)</text>
        <dbReference type="Rhea" id="RHEA:13065"/>
        <dbReference type="ChEBI" id="CHEBI:15377"/>
        <dbReference type="ChEBI" id="CHEBI:15378"/>
        <dbReference type="ChEBI" id="CHEBI:30616"/>
        <dbReference type="ChEBI" id="CHEBI:43474"/>
        <dbReference type="ChEBI" id="CHEBI:456216"/>
    </reaction>
</comment>
<dbReference type="NCBIfam" id="TIGR01494">
    <property type="entry name" value="ATPase_P-type"/>
    <property type="match status" value="1"/>
</dbReference>
<feature type="domain" description="HMA" evidence="14">
    <location>
        <begin position="1"/>
        <end position="61"/>
    </location>
</feature>
<dbReference type="FunFam" id="2.70.150.10:FF:000002">
    <property type="entry name" value="Copper-transporting ATPase 1, putative"/>
    <property type="match status" value="1"/>
</dbReference>
<name>A0A6S6NXN9_9MYCO</name>
<dbReference type="InterPro" id="IPR023298">
    <property type="entry name" value="ATPase_P-typ_TM_dom_sf"/>
</dbReference>
<dbReference type="InterPro" id="IPR008250">
    <property type="entry name" value="ATPase_P-typ_transduc_dom_A_sf"/>
</dbReference>
<dbReference type="PANTHER" id="PTHR43520">
    <property type="entry name" value="ATP7, ISOFORM B"/>
    <property type="match status" value="1"/>
</dbReference>
<dbReference type="InterPro" id="IPR044492">
    <property type="entry name" value="P_typ_ATPase_HD_dom"/>
</dbReference>
<dbReference type="InterPro" id="IPR036412">
    <property type="entry name" value="HAD-like_sf"/>
</dbReference>
<accession>A0A6S6NXN9</accession>
<evidence type="ECO:0000256" key="12">
    <source>
        <dbReference type="ARBA" id="ARBA00074171"/>
    </source>
</evidence>
<dbReference type="CDD" id="cd02094">
    <property type="entry name" value="P-type_ATPase_Cu-like"/>
    <property type="match status" value="1"/>
</dbReference>
<dbReference type="AlphaFoldDB" id="A0A6S6NXN9"/>
<sequence>MEIGGMTCASCANRIERRLNKLDGIAATVNYATEKATVAVPEGYDPALLVAEVEKTGYTAALPVAENRAGNATADDGRDADPELTELRNRLIGAVALSVPVIAMAMAPALQFTYWQWASLALAAPVIVWAAWPFHRAAWANLRHGTATMDTLISMGTLSAFAWSLYALFFGTAGTPGMTHPFELTLQPSDGSANVYLEVASGVTMFILAGRWFEKRSKRQAGAALRALLELGAREVSVLRGGVETKVPVERLAVGDEFVVRPGEKIATDGVVVSGTSAVDESMLTGESVPVEVGAGDAVTGATVNSGGRLVVRATRIGSDTQLAQMARLVEDAQTGKAEVQRLADRISGVFVPVVITIAAIALGAWLGAGFPVAAAFTAAVAVLVIACPCALGLATPTALLVGTGRGAQMGILIKGPEVLESTRKVDTVVLDKTGTVTTGKMTLVDVITEPGTDRVELLRLAGALEDASEHPIAQAIANAAVRETGPLCPVEDFANVEGNGVRGIVDGHAVVVGRESLLTDWSQHLSRHVSLIKAQAERQGKTVVAVGWDGQARGVLIVADTVKPTSAQAVSQMRRLGLTPVLLTGDNKAVAEQIAAEVGIDQVIAEVMPADKLEVVTRLQAEGKTVAMVGDGINDAPALARADLGIAMGTGTDVAIEASDITLVRGDLTSAVDAIRLSRRTLATIKGNLFWAFAYNVAAIPVAASGMLNPMLAGAAMAFSSVFVVANSLRLRGFTSAARH</sequence>
<dbReference type="InterPro" id="IPR023214">
    <property type="entry name" value="HAD_sf"/>
</dbReference>
<evidence type="ECO:0000313" key="15">
    <source>
        <dbReference type="EMBL" id="BCI51144.1"/>
    </source>
</evidence>
<dbReference type="GO" id="GO:0055070">
    <property type="term" value="P:copper ion homeostasis"/>
    <property type="evidence" value="ECO:0007669"/>
    <property type="project" value="TreeGrafter"/>
</dbReference>
<organism evidence="15 16">
    <name type="scientific">Mycolicibacterium litorale</name>
    <dbReference type="NCBI Taxonomy" id="758802"/>
    <lineage>
        <taxon>Bacteria</taxon>
        <taxon>Bacillati</taxon>
        <taxon>Actinomycetota</taxon>
        <taxon>Actinomycetes</taxon>
        <taxon>Mycobacteriales</taxon>
        <taxon>Mycobacteriaceae</taxon>
        <taxon>Mycolicibacterium</taxon>
    </lineage>
</organism>
<dbReference type="GO" id="GO:0005524">
    <property type="term" value="F:ATP binding"/>
    <property type="evidence" value="ECO:0007669"/>
    <property type="project" value="UniProtKB-UniRule"/>
</dbReference>
<evidence type="ECO:0000256" key="10">
    <source>
        <dbReference type="ARBA" id="ARBA00023136"/>
    </source>
</evidence>
<feature type="transmembrane region" description="Helical" evidence="13">
    <location>
        <begin position="373"/>
        <end position="402"/>
    </location>
</feature>
<dbReference type="EMBL" id="AP023287">
    <property type="protein sequence ID" value="BCI51144.1"/>
    <property type="molecule type" value="Genomic_DNA"/>
</dbReference>
<dbReference type="GO" id="GO:0043682">
    <property type="term" value="F:P-type divalent copper transporter activity"/>
    <property type="evidence" value="ECO:0007669"/>
    <property type="project" value="TreeGrafter"/>
</dbReference>
<dbReference type="InterPro" id="IPR027256">
    <property type="entry name" value="P-typ_ATPase_IB"/>
</dbReference>
<evidence type="ECO:0000256" key="8">
    <source>
        <dbReference type="ARBA" id="ARBA00022967"/>
    </source>
</evidence>
<feature type="transmembrane region" description="Helical" evidence="13">
    <location>
        <begin position="686"/>
        <end position="705"/>
    </location>
</feature>
<dbReference type="Gene3D" id="2.70.150.10">
    <property type="entry name" value="Calcium-transporting ATPase, cytoplasmic transduction domain A"/>
    <property type="match status" value="1"/>
</dbReference>